<dbReference type="Gene3D" id="3.40.50.720">
    <property type="entry name" value="NAD(P)-binding Rossmann-like Domain"/>
    <property type="match status" value="1"/>
</dbReference>
<dbReference type="Pfam" id="PF19051">
    <property type="entry name" value="GFO_IDH_MocA_C2"/>
    <property type="match status" value="1"/>
</dbReference>
<dbReference type="RefSeq" id="WP_146596669.1">
    <property type="nucleotide sequence ID" value="NZ_SJPT01000009.1"/>
</dbReference>
<dbReference type="EC" id="1.1.1.18" evidence="3"/>
<dbReference type="GO" id="GO:0050112">
    <property type="term" value="F:inositol 2-dehydrogenase (NAD+) activity"/>
    <property type="evidence" value="ECO:0007669"/>
    <property type="project" value="UniProtKB-EC"/>
</dbReference>
<dbReference type="InterPro" id="IPR019546">
    <property type="entry name" value="TAT_signal_bac_arc"/>
</dbReference>
<evidence type="ECO:0000313" key="3">
    <source>
        <dbReference type="EMBL" id="TWU20140.1"/>
    </source>
</evidence>
<dbReference type="SUPFAM" id="SSF55347">
    <property type="entry name" value="Glyceraldehyde-3-phosphate dehydrogenase-like, C-terminal domain"/>
    <property type="match status" value="1"/>
</dbReference>
<dbReference type="InterPro" id="IPR036291">
    <property type="entry name" value="NAD(P)-bd_dom_sf"/>
</dbReference>
<dbReference type="InterPro" id="IPR000683">
    <property type="entry name" value="Gfo/Idh/MocA-like_OxRdtase_N"/>
</dbReference>
<gene>
    <name evidence="3" type="primary">iolG_16</name>
    <name evidence="3" type="ORF">Pla52o_46540</name>
</gene>
<dbReference type="InterPro" id="IPR050463">
    <property type="entry name" value="Gfo/Idh/MocA_oxidrdct_glycsds"/>
</dbReference>
<dbReference type="PANTHER" id="PTHR43818:SF10">
    <property type="entry name" value="NADH-DEPENDENT DEHYDROGENASE-RELATED"/>
    <property type="match status" value="1"/>
</dbReference>
<dbReference type="GO" id="GO:0000166">
    <property type="term" value="F:nucleotide binding"/>
    <property type="evidence" value="ECO:0007669"/>
    <property type="project" value="InterPro"/>
</dbReference>
<dbReference type="PANTHER" id="PTHR43818">
    <property type="entry name" value="BCDNA.GH03377"/>
    <property type="match status" value="1"/>
</dbReference>
<dbReference type="PROSITE" id="PS51318">
    <property type="entry name" value="TAT"/>
    <property type="match status" value="1"/>
</dbReference>
<dbReference type="InterPro" id="IPR006311">
    <property type="entry name" value="TAT_signal"/>
</dbReference>
<evidence type="ECO:0000259" key="1">
    <source>
        <dbReference type="Pfam" id="PF01408"/>
    </source>
</evidence>
<dbReference type="InterPro" id="IPR043906">
    <property type="entry name" value="Gfo/Idh/MocA_OxRdtase_bact_C"/>
</dbReference>
<dbReference type="EMBL" id="SJPT01000009">
    <property type="protein sequence ID" value="TWU20140.1"/>
    <property type="molecule type" value="Genomic_DNA"/>
</dbReference>
<protein>
    <submittedName>
        <fullName evidence="3">Inositol 2-dehydrogenase</fullName>
        <ecNumber evidence="3">1.1.1.18</ecNumber>
    </submittedName>
</protein>
<sequence length="432" mass="47836">MKSQISRRDALKTTTAAAAGMAFYHGALPRRISAAESPNEKLNLACIGVGGRGTANVNGVSSQNLVAMVDVDESRAAGSFKKYASPERFTDYRKMLDKLGKDLDGVVISTPDHTHFHIAYASMQLGLHTYLEKPLAHDVWETRTLTDYARENKLATQLGNQRHAMPNMHRVVELIQSGAIGKVNEVHCWIGGSRGMPAIPEDTPPVPAGLDYELWVGPAEKRPYHPSFCPYGWRFWWDYGTGETGNWGCHILDIPYWSLGLRYPSHIDASGPEVDAERTPKSMHVTYRFDQTNQNSPLDLHWYHGTPEVLAQRGISGKGHNTLFIGDDGMLLSGFDKHELLPEEKFADFKRPEKSVPDSPGFYNEWIAACKGGDAATCNFDYSGPMAETVLLGNVAYRTGGFDWNAKTLSAGNNTKAQSLIQTAYRKGWEIA</sequence>
<dbReference type="OrthoDB" id="255433at2"/>
<organism evidence="3 4">
    <name type="scientific">Novipirellula galeiformis</name>
    <dbReference type="NCBI Taxonomy" id="2528004"/>
    <lineage>
        <taxon>Bacteria</taxon>
        <taxon>Pseudomonadati</taxon>
        <taxon>Planctomycetota</taxon>
        <taxon>Planctomycetia</taxon>
        <taxon>Pirellulales</taxon>
        <taxon>Pirellulaceae</taxon>
        <taxon>Novipirellula</taxon>
    </lineage>
</organism>
<comment type="caution">
    <text evidence="3">The sequence shown here is derived from an EMBL/GenBank/DDBJ whole genome shotgun (WGS) entry which is preliminary data.</text>
</comment>
<dbReference type="AlphaFoldDB" id="A0A5C6C683"/>
<reference evidence="3 4" key="1">
    <citation type="submission" date="2019-02" db="EMBL/GenBank/DDBJ databases">
        <title>Deep-cultivation of Planctomycetes and their phenomic and genomic characterization uncovers novel biology.</title>
        <authorList>
            <person name="Wiegand S."/>
            <person name="Jogler M."/>
            <person name="Boedeker C."/>
            <person name="Pinto D."/>
            <person name="Vollmers J."/>
            <person name="Rivas-Marin E."/>
            <person name="Kohn T."/>
            <person name="Peeters S.H."/>
            <person name="Heuer A."/>
            <person name="Rast P."/>
            <person name="Oberbeckmann S."/>
            <person name="Bunk B."/>
            <person name="Jeske O."/>
            <person name="Meyerdierks A."/>
            <person name="Storesund J.E."/>
            <person name="Kallscheuer N."/>
            <person name="Luecker S."/>
            <person name="Lage O.M."/>
            <person name="Pohl T."/>
            <person name="Merkel B.J."/>
            <person name="Hornburger P."/>
            <person name="Mueller R.-W."/>
            <person name="Bruemmer F."/>
            <person name="Labrenz M."/>
            <person name="Spormann A.M."/>
            <person name="Op Den Camp H."/>
            <person name="Overmann J."/>
            <person name="Amann R."/>
            <person name="Jetten M.S.M."/>
            <person name="Mascher T."/>
            <person name="Medema M.H."/>
            <person name="Devos D.P."/>
            <person name="Kaster A.-K."/>
            <person name="Ovreas L."/>
            <person name="Rohde M."/>
            <person name="Galperin M.Y."/>
            <person name="Jogler C."/>
        </authorList>
    </citation>
    <scope>NUCLEOTIDE SEQUENCE [LARGE SCALE GENOMIC DNA]</scope>
    <source>
        <strain evidence="3 4">Pla52o</strain>
    </source>
</reference>
<dbReference type="Pfam" id="PF01408">
    <property type="entry name" value="GFO_IDH_MocA"/>
    <property type="match status" value="1"/>
</dbReference>
<keyword evidence="4" id="KW-1185">Reference proteome</keyword>
<name>A0A5C6C683_9BACT</name>
<dbReference type="NCBIfam" id="TIGR01409">
    <property type="entry name" value="TAT_signal_seq"/>
    <property type="match status" value="1"/>
</dbReference>
<evidence type="ECO:0000313" key="4">
    <source>
        <dbReference type="Proteomes" id="UP000316304"/>
    </source>
</evidence>
<dbReference type="Proteomes" id="UP000316304">
    <property type="component" value="Unassembled WGS sequence"/>
</dbReference>
<feature type="domain" description="Gfo/Idh/MocA-like oxidoreductase bacterial type C-terminal" evidence="2">
    <location>
        <begin position="204"/>
        <end position="430"/>
    </location>
</feature>
<keyword evidence="3" id="KW-0560">Oxidoreductase</keyword>
<evidence type="ECO:0000259" key="2">
    <source>
        <dbReference type="Pfam" id="PF19051"/>
    </source>
</evidence>
<dbReference type="Gene3D" id="3.30.360.10">
    <property type="entry name" value="Dihydrodipicolinate Reductase, domain 2"/>
    <property type="match status" value="1"/>
</dbReference>
<accession>A0A5C6C683</accession>
<dbReference type="SUPFAM" id="SSF51735">
    <property type="entry name" value="NAD(P)-binding Rossmann-fold domains"/>
    <property type="match status" value="1"/>
</dbReference>
<feature type="domain" description="Gfo/Idh/MocA-like oxidoreductase N-terminal" evidence="1">
    <location>
        <begin position="43"/>
        <end position="157"/>
    </location>
</feature>
<proteinExistence type="predicted"/>